<dbReference type="Proteomes" id="UP000826300">
    <property type="component" value="Chromosome"/>
</dbReference>
<proteinExistence type="predicted"/>
<evidence type="ECO:0008006" key="4">
    <source>
        <dbReference type="Google" id="ProtNLM"/>
    </source>
</evidence>
<reference evidence="2" key="1">
    <citation type="submission" date="2021-02" db="EMBL/GenBank/DDBJ databases">
        <title>Rhodobacter shimadae sp. nov., an aerobic anoxygenic phototrophic bacterium isolated from a hot spring.</title>
        <authorList>
            <person name="Muramatsu S."/>
            <person name="Haruta S."/>
            <person name="Hirose S."/>
            <person name="Hanada S."/>
        </authorList>
    </citation>
    <scope>NUCLEOTIDE SEQUENCE</scope>
    <source>
        <strain evidence="2">N10</strain>
    </source>
</reference>
<evidence type="ECO:0000313" key="2">
    <source>
        <dbReference type="EMBL" id="QYZ68509.1"/>
    </source>
</evidence>
<evidence type="ECO:0000256" key="1">
    <source>
        <dbReference type="SAM" id="SignalP"/>
    </source>
</evidence>
<dbReference type="AlphaFoldDB" id="A0A8G0ZQE8"/>
<protein>
    <recommendedName>
        <fullName evidence="4">DUF2059 domain-containing protein</fullName>
    </recommendedName>
</protein>
<sequence>MKLRALLVALLVGLAAPAVPVLAESPAAAPAADTYDLLRIPELLEVMREEGMDYGQTLAEQLYDNPDEPGWAETVSGIYETGRLARVFRAEFDRMLEGDEATRAAAAAFFGTEPGQTILGLEIEARRALLDEPVEEAAALAFQDMADRRDPRVALLEEFADINDLVEANVAGALNANLAFLKGMAAVGGGAQDPETLLADVRGQAEQVRAETVDWLFPFLALAYQPLSDEDMRAYIEFSKGPEGQRLNRALFAAFDVLFSTVSADLGRAAGLELRGQDI</sequence>
<keyword evidence="3" id="KW-1185">Reference proteome</keyword>
<dbReference type="EMBL" id="CP069370">
    <property type="protein sequence ID" value="QYZ68509.1"/>
    <property type="molecule type" value="Genomic_DNA"/>
</dbReference>
<dbReference type="RefSeq" id="WP_220660732.1">
    <property type="nucleotide sequence ID" value="NZ_CP069370.1"/>
</dbReference>
<feature type="signal peptide" evidence="1">
    <location>
        <begin position="1"/>
        <end position="23"/>
    </location>
</feature>
<dbReference type="KEGG" id="nsm:JO391_12020"/>
<gene>
    <name evidence="2" type="ORF">JO391_12020</name>
</gene>
<evidence type="ECO:0000313" key="3">
    <source>
        <dbReference type="Proteomes" id="UP000826300"/>
    </source>
</evidence>
<name>A0A8G0ZQE8_9RHOB</name>
<keyword evidence="1" id="KW-0732">Signal</keyword>
<accession>A0A8G0ZQE8</accession>
<organism evidence="2 3">
    <name type="scientific">Neotabrizicola shimadae</name>
    <dbReference type="NCBI Taxonomy" id="2807096"/>
    <lineage>
        <taxon>Bacteria</taxon>
        <taxon>Pseudomonadati</taxon>
        <taxon>Pseudomonadota</taxon>
        <taxon>Alphaproteobacteria</taxon>
        <taxon>Rhodobacterales</taxon>
        <taxon>Paracoccaceae</taxon>
        <taxon>Neotabrizicola</taxon>
    </lineage>
</organism>
<feature type="chain" id="PRO_5034851635" description="DUF2059 domain-containing protein" evidence="1">
    <location>
        <begin position="24"/>
        <end position="279"/>
    </location>
</feature>